<evidence type="ECO:0000313" key="1">
    <source>
        <dbReference type="EMBL" id="TXG62422.1"/>
    </source>
</evidence>
<gene>
    <name evidence="1" type="ORF">EZV62_013785</name>
</gene>
<dbReference type="AlphaFoldDB" id="A0A5C7I1Z2"/>
<dbReference type="Proteomes" id="UP000323000">
    <property type="component" value="Chromosome 5"/>
</dbReference>
<sequence>MAMAMAMAMATTRTTTTSCFSFLSLFWFVVVWVCNFTQSRVSSFRLVRHCISASRQRQQQRQRDGNLVILWGMRMGRMMASSSVGGQSCIWLPSFASPKFTGGTRKIILGSNAKIANLSASRKERIKLPDYDGSYHISDFLRHPSGVESMLNTSALHSFQFLHDNTYRCTLPKVQLFNFEAAPVIDLRVTPTNQDCIVELLSCKFEGSDIMERQNDHFSAFMSNHMTWNTNDSEPFLEANVKLNLSLEIYTRPFTLLPTSAVEGPGNIMMQALVDRLVPLLLQQLLQDYDEWVHQKAEDFS</sequence>
<dbReference type="EMBL" id="VAHF01000005">
    <property type="protein sequence ID" value="TXG62422.1"/>
    <property type="molecule type" value="Genomic_DNA"/>
</dbReference>
<dbReference type="PANTHER" id="PTHR34131:SF2">
    <property type="entry name" value="FAMILY PROTEIN, PUTATIVE (DUF1997)-RELATED"/>
    <property type="match status" value="1"/>
</dbReference>
<reference evidence="2" key="1">
    <citation type="journal article" date="2019" name="Gigascience">
        <title>De novo genome assembly of the endangered Acer yangbiense, a plant species with extremely small populations endemic to Yunnan Province, China.</title>
        <authorList>
            <person name="Yang J."/>
            <person name="Wariss H.M."/>
            <person name="Tao L."/>
            <person name="Zhang R."/>
            <person name="Yun Q."/>
            <person name="Hollingsworth P."/>
            <person name="Dao Z."/>
            <person name="Luo G."/>
            <person name="Guo H."/>
            <person name="Ma Y."/>
            <person name="Sun W."/>
        </authorList>
    </citation>
    <scope>NUCLEOTIDE SEQUENCE [LARGE SCALE GENOMIC DNA]</scope>
    <source>
        <strain evidence="2">cv. Malutang</strain>
    </source>
</reference>
<organism evidence="1 2">
    <name type="scientific">Acer yangbiense</name>
    <dbReference type="NCBI Taxonomy" id="1000413"/>
    <lineage>
        <taxon>Eukaryota</taxon>
        <taxon>Viridiplantae</taxon>
        <taxon>Streptophyta</taxon>
        <taxon>Embryophyta</taxon>
        <taxon>Tracheophyta</taxon>
        <taxon>Spermatophyta</taxon>
        <taxon>Magnoliopsida</taxon>
        <taxon>eudicotyledons</taxon>
        <taxon>Gunneridae</taxon>
        <taxon>Pentapetalae</taxon>
        <taxon>rosids</taxon>
        <taxon>malvids</taxon>
        <taxon>Sapindales</taxon>
        <taxon>Sapindaceae</taxon>
        <taxon>Hippocastanoideae</taxon>
        <taxon>Acereae</taxon>
        <taxon>Acer</taxon>
    </lineage>
</organism>
<dbReference type="PANTHER" id="PTHR34131">
    <property type="entry name" value="(RAP ANNOTATION RELEASE2) GALACTOSE-BINDING LIKE DOMAIN CONTAINING PROTEIN"/>
    <property type="match status" value="1"/>
</dbReference>
<comment type="caution">
    <text evidence="1">The sequence shown here is derived from an EMBL/GenBank/DDBJ whole genome shotgun (WGS) entry which is preliminary data.</text>
</comment>
<keyword evidence="2" id="KW-1185">Reference proteome</keyword>
<dbReference type="InterPro" id="IPR018971">
    <property type="entry name" value="DUF1997"/>
</dbReference>
<evidence type="ECO:0008006" key="3">
    <source>
        <dbReference type="Google" id="ProtNLM"/>
    </source>
</evidence>
<name>A0A5C7I1Z2_9ROSI</name>
<protein>
    <recommendedName>
        <fullName evidence="3">DUF1997 domain-containing protein</fullName>
    </recommendedName>
</protein>
<dbReference type="Pfam" id="PF09366">
    <property type="entry name" value="DUF1997"/>
    <property type="match status" value="1"/>
</dbReference>
<proteinExistence type="predicted"/>
<evidence type="ECO:0000313" key="2">
    <source>
        <dbReference type="Proteomes" id="UP000323000"/>
    </source>
</evidence>
<dbReference type="OrthoDB" id="1933789at2759"/>
<accession>A0A5C7I1Z2</accession>